<feature type="compositionally biased region" description="Basic and acidic residues" evidence="2">
    <location>
        <begin position="297"/>
        <end position="319"/>
    </location>
</feature>
<feature type="coiled-coil region" evidence="1">
    <location>
        <begin position="453"/>
        <end position="480"/>
    </location>
</feature>
<gene>
    <name evidence="3" type="ORF">Tco_1057308</name>
</gene>
<proteinExistence type="predicted"/>
<keyword evidence="1" id="KW-0175">Coiled coil</keyword>
<organism evidence="3 4">
    <name type="scientific">Tanacetum coccineum</name>
    <dbReference type="NCBI Taxonomy" id="301880"/>
    <lineage>
        <taxon>Eukaryota</taxon>
        <taxon>Viridiplantae</taxon>
        <taxon>Streptophyta</taxon>
        <taxon>Embryophyta</taxon>
        <taxon>Tracheophyta</taxon>
        <taxon>Spermatophyta</taxon>
        <taxon>Magnoliopsida</taxon>
        <taxon>eudicotyledons</taxon>
        <taxon>Gunneridae</taxon>
        <taxon>Pentapetalae</taxon>
        <taxon>asterids</taxon>
        <taxon>campanulids</taxon>
        <taxon>Asterales</taxon>
        <taxon>Asteraceae</taxon>
        <taxon>Asteroideae</taxon>
        <taxon>Anthemideae</taxon>
        <taxon>Anthemidinae</taxon>
        <taxon>Tanacetum</taxon>
    </lineage>
</organism>
<sequence>MVACLEKTDGNAEFHEIVDFLTSSLIHYALTQIHVIVDSKAIVVAEASVRSSLLFNDVDGTACLTNKAIFQNLALMGSKSTIWNEFSTNIASAVICLATHQKFNFSKLIFDGMLRNLDNPKKKFLIKGHKFSGRVTPLFPNMLAQQAVAEGEGSEHPSELQLTPSPAHPIIESQIPTSVPLPNVEDEAVHQELGDRMVRAATTASLEAQQDSGNISKIQSMATLNEPAPQGEGFGSGLGYQKTIEDTQAQTWSEGVPIQSTDPPLLTGNTVGSGEDRIDRNLYLIDKKGSCLGGSKDYSRQSDYHIEVESQEDRKEGKGKNSTTYEEEIVQRQDASKQGRNDDKIKELNLTNGDDTEVIVEDNGSGEKGGSTADQVSTARPEVSAAAPSTPPTTTTVFDDEDLTIAQTLVNMRSEKSKEKEVAFRDVEETPRLIRSTTTLQPLPTIDPKDKGKELTQRLYEQELAEVERVQKERQTQEEASMAALYEEYDTIQASIDADALFAAKLQ</sequence>
<protein>
    <submittedName>
        <fullName evidence="3">Uncharacterized protein</fullName>
    </submittedName>
</protein>
<accession>A0ABQ5H585</accession>
<feature type="compositionally biased region" description="Basic and acidic residues" evidence="2">
    <location>
        <begin position="329"/>
        <end position="347"/>
    </location>
</feature>
<evidence type="ECO:0000256" key="1">
    <source>
        <dbReference type="SAM" id="Coils"/>
    </source>
</evidence>
<feature type="compositionally biased region" description="Polar residues" evidence="2">
    <location>
        <begin position="255"/>
        <end position="272"/>
    </location>
</feature>
<dbReference type="EMBL" id="BQNB010019217">
    <property type="protein sequence ID" value="GJT82966.1"/>
    <property type="molecule type" value="Genomic_DNA"/>
</dbReference>
<evidence type="ECO:0000313" key="3">
    <source>
        <dbReference type="EMBL" id="GJT82966.1"/>
    </source>
</evidence>
<dbReference type="Proteomes" id="UP001151760">
    <property type="component" value="Unassembled WGS sequence"/>
</dbReference>
<name>A0ABQ5H585_9ASTR</name>
<evidence type="ECO:0000313" key="4">
    <source>
        <dbReference type="Proteomes" id="UP001151760"/>
    </source>
</evidence>
<evidence type="ECO:0000256" key="2">
    <source>
        <dbReference type="SAM" id="MobiDB-lite"/>
    </source>
</evidence>
<feature type="region of interest" description="Disordered" evidence="2">
    <location>
        <begin position="255"/>
        <end position="274"/>
    </location>
</feature>
<reference evidence="3" key="2">
    <citation type="submission" date="2022-01" db="EMBL/GenBank/DDBJ databases">
        <authorList>
            <person name="Yamashiro T."/>
            <person name="Shiraishi A."/>
            <person name="Satake H."/>
            <person name="Nakayama K."/>
        </authorList>
    </citation>
    <scope>NUCLEOTIDE SEQUENCE</scope>
</reference>
<feature type="region of interest" description="Disordered" evidence="2">
    <location>
        <begin position="294"/>
        <end position="395"/>
    </location>
</feature>
<comment type="caution">
    <text evidence="3">The sequence shown here is derived from an EMBL/GenBank/DDBJ whole genome shotgun (WGS) entry which is preliminary data.</text>
</comment>
<reference evidence="3" key="1">
    <citation type="journal article" date="2022" name="Int. J. Mol. Sci.">
        <title>Draft Genome of Tanacetum Coccineum: Genomic Comparison of Closely Related Tanacetum-Family Plants.</title>
        <authorList>
            <person name="Yamashiro T."/>
            <person name="Shiraishi A."/>
            <person name="Nakayama K."/>
            <person name="Satake H."/>
        </authorList>
    </citation>
    <scope>NUCLEOTIDE SEQUENCE</scope>
</reference>
<keyword evidence="4" id="KW-1185">Reference proteome</keyword>
<feature type="compositionally biased region" description="Low complexity" evidence="2">
    <location>
        <begin position="384"/>
        <end position="395"/>
    </location>
</feature>